<keyword evidence="12" id="KW-1185">Reference proteome</keyword>
<evidence type="ECO:0000313" key="10">
    <source>
        <dbReference type="EMBL" id="KAG8458747.1"/>
    </source>
</evidence>
<evidence type="ECO:0000256" key="3">
    <source>
        <dbReference type="ARBA" id="ARBA00022679"/>
    </source>
</evidence>
<evidence type="ECO:0000256" key="5">
    <source>
        <dbReference type="ARBA" id="ARBA00022989"/>
    </source>
</evidence>
<protein>
    <submittedName>
        <fullName evidence="10">Uncharacterized protein</fullName>
    </submittedName>
</protein>
<feature type="transmembrane region" description="Helical" evidence="8">
    <location>
        <begin position="257"/>
        <end position="275"/>
    </location>
</feature>
<accession>A0A8J5XDN9</accession>
<feature type="signal peptide" evidence="9">
    <location>
        <begin position="1"/>
        <end position="19"/>
    </location>
</feature>
<gene>
    <name evidence="11" type="ORF">KFE25_005278</name>
    <name evidence="10" type="ORF">KFE25_012945</name>
</gene>
<evidence type="ECO:0000256" key="6">
    <source>
        <dbReference type="ARBA" id="ARBA00023136"/>
    </source>
</evidence>
<keyword evidence="3" id="KW-0808">Transferase</keyword>
<dbReference type="EMBL" id="JAGTXO010000047">
    <property type="protein sequence ID" value="KAG8458851.1"/>
    <property type="molecule type" value="Genomic_DNA"/>
</dbReference>
<dbReference type="GO" id="GO:0016020">
    <property type="term" value="C:membrane"/>
    <property type="evidence" value="ECO:0007669"/>
    <property type="project" value="UniProtKB-SubCell"/>
</dbReference>
<feature type="transmembrane region" description="Helical" evidence="8">
    <location>
        <begin position="223"/>
        <end position="245"/>
    </location>
</feature>
<evidence type="ECO:0000313" key="11">
    <source>
        <dbReference type="EMBL" id="KAG8458851.1"/>
    </source>
</evidence>
<dbReference type="PANTHER" id="PTHR43009:SF7">
    <property type="entry name" value="HOMOGENTISATE GERANYLGERANYLTRANSFERASE, CHLOROPLASTIC"/>
    <property type="match status" value="1"/>
</dbReference>
<dbReference type="Gene3D" id="1.10.357.140">
    <property type="entry name" value="UbiA prenyltransferase"/>
    <property type="match status" value="1"/>
</dbReference>
<evidence type="ECO:0000256" key="9">
    <source>
        <dbReference type="SAM" id="SignalP"/>
    </source>
</evidence>
<comment type="caution">
    <text evidence="10">The sequence shown here is derived from an EMBL/GenBank/DDBJ whole genome shotgun (WGS) entry which is preliminary data.</text>
</comment>
<organism evidence="10 12">
    <name type="scientific">Diacronema lutheri</name>
    <name type="common">Unicellular marine alga</name>
    <name type="synonym">Monochrysis lutheri</name>
    <dbReference type="NCBI Taxonomy" id="2081491"/>
    <lineage>
        <taxon>Eukaryota</taxon>
        <taxon>Haptista</taxon>
        <taxon>Haptophyta</taxon>
        <taxon>Pavlovophyceae</taxon>
        <taxon>Pavlovales</taxon>
        <taxon>Pavlovaceae</taxon>
        <taxon>Diacronema</taxon>
    </lineage>
</organism>
<dbReference type="CDD" id="cd13960">
    <property type="entry name" value="PT_UbiA_HPT1"/>
    <property type="match status" value="1"/>
</dbReference>
<evidence type="ECO:0000256" key="8">
    <source>
        <dbReference type="SAM" id="Phobius"/>
    </source>
</evidence>
<keyword evidence="5 8" id="KW-1133">Transmembrane helix</keyword>
<feature type="region of interest" description="Disordered" evidence="7">
    <location>
        <begin position="49"/>
        <end position="76"/>
    </location>
</feature>
<dbReference type="GO" id="GO:0004659">
    <property type="term" value="F:prenyltransferase activity"/>
    <property type="evidence" value="ECO:0007669"/>
    <property type="project" value="InterPro"/>
</dbReference>
<keyword evidence="9" id="KW-0732">Signal</keyword>
<comment type="similarity">
    <text evidence="2">Belongs to the UbiA prenyltransferase family.</text>
</comment>
<dbReference type="OrthoDB" id="1502398at2759"/>
<dbReference type="Pfam" id="PF01040">
    <property type="entry name" value="UbiA"/>
    <property type="match status" value="1"/>
</dbReference>
<feature type="transmembrane region" description="Helical" evidence="8">
    <location>
        <begin position="173"/>
        <end position="193"/>
    </location>
</feature>
<evidence type="ECO:0000313" key="12">
    <source>
        <dbReference type="Proteomes" id="UP000751190"/>
    </source>
</evidence>
<keyword evidence="6 8" id="KW-0472">Membrane</keyword>
<feature type="chain" id="PRO_5036271944" evidence="9">
    <location>
        <begin position="20"/>
        <end position="381"/>
    </location>
</feature>
<keyword evidence="4 8" id="KW-0812">Transmembrane</keyword>
<feature type="transmembrane region" description="Helical" evidence="8">
    <location>
        <begin position="301"/>
        <end position="324"/>
    </location>
</feature>
<name>A0A8J5XDN9_DIALT</name>
<feature type="transmembrane region" description="Helical" evidence="8">
    <location>
        <begin position="200"/>
        <end position="217"/>
    </location>
</feature>
<dbReference type="NCBIfam" id="NF009525">
    <property type="entry name" value="PRK12887.1"/>
    <property type="match status" value="1"/>
</dbReference>
<evidence type="ECO:0000256" key="2">
    <source>
        <dbReference type="ARBA" id="ARBA00005985"/>
    </source>
</evidence>
<evidence type="ECO:0000256" key="7">
    <source>
        <dbReference type="SAM" id="MobiDB-lite"/>
    </source>
</evidence>
<dbReference type="EMBL" id="JAGTXO010000048">
    <property type="protein sequence ID" value="KAG8458747.1"/>
    <property type="molecule type" value="Genomic_DNA"/>
</dbReference>
<dbReference type="InterPro" id="IPR044878">
    <property type="entry name" value="UbiA_sf"/>
</dbReference>
<dbReference type="InterPro" id="IPR044502">
    <property type="entry name" value="AtHST-like"/>
</dbReference>
<reference evidence="10" key="1">
    <citation type="submission" date="2021-05" db="EMBL/GenBank/DDBJ databases">
        <title>The genome of the haptophyte Pavlova lutheri (Diacronema luteri, Pavlovales) - a model for lipid biosynthesis in eukaryotic algae.</title>
        <authorList>
            <person name="Hulatt C.J."/>
            <person name="Posewitz M.C."/>
        </authorList>
    </citation>
    <scope>NUCLEOTIDE SEQUENCE</scope>
    <source>
        <strain evidence="10">NIVA-4/92</strain>
    </source>
</reference>
<dbReference type="AlphaFoldDB" id="A0A8J5XDN9"/>
<evidence type="ECO:0000256" key="4">
    <source>
        <dbReference type="ARBA" id="ARBA00022692"/>
    </source>
</evidence>
<dbReference type="Proteomes" id="UP000751190">
    <property type="component" value="Unassembled WGS sequence"/>
</dbReference>
<dbReference type="InterPro" id="IPR000537">
    <property type="entry name" value="UbiA_prenyltransferase"/>
</dbReference>
<evidence type="ECO:0000256" key="1">
    <source>
        <dbReference type="ARBA" id="ARBA00004141"/>
    </source>
</evidence>
<comment type="subcellular location">
    <subcellularLocation>
        <location evidence="1">Membrane</location>
        <topology evidence="1">Multi-pass membrane protein</topology>
    </subcellularLocation>
</comment>
<dbReference type="OMA" id="LIFQAWV"/>
<feature type="compositionally biased region" description="Low complexity" evidence="7">
    <location>
        <begin position="49"/>
        <end position="58"/>
    </location>
</feature>
<dbReference type="PANTHER" id="PTHR43009">
    <property type="entry name" value="HOMOGENTISATE SOLANESYLTRANSFERASE, CHLOROPLASTIC"/>
    <property type="match status" value="1"/>
</dbReference>
<sequence length="381" mass="40405">MCTQLWRVLALASVAGASGRVAQYARALPQLGRAPRIAQRSRALAAASSSSGDAIGAQREPFVSPVRDDGDGELGSAVESTARTGVANALYKFTRPHTIRGTILASFAGVARALIEHPSAISLQLVPQALRGLLALLLGNAFIVGINQIYDVEVDKINKPFLPIAAGEISPQVAWALVLGSLCGGLLTVRLCFSQLIFGLYALGLSIGGLYSLPPIQLKRFPIAAGLVISTVRGFLLNFGVYYAVREAIGVPFRWNPVVCFIATFMTVFASVIAVTKDLPDVVGDAAYKVKTFATRYGVRAVARGACSALGGAYAAATLLALLAPAGVFRRLPMAVGHAALGVKLLATYRRLDATSLGSIKRFYGGIWQIFYLQYALYPFI</sequence>
<proteinExistence type="inferred from homology"/>